<dbReference type="STRING" id="1543381.LF63_0105370"/>
<dbReference type="InterPro" id="IPR019108">
    <property type="entry name" value="Caa3_assmbl_CtaG-rel"/>
</dbReference>
<evidence type="ECO:0000313" key="8">
    <source>
        <dbReference type="Proteomes" id="UP000029708"/>
    </source>
</evidence>
<evidence type="ECO:0000256" key="6">
    <source>
        <dbReference type="SAM" id="Phobius"/>
    </source>
</evidence>
<comment type="subcellular location">
    <subcellularLocation>
        <location evidence="1">Cell membrane</location>
        <topology evidence="1">Multi-pass membrane protein</topology>
    </subcellularLocation>
</comment>
<evidence type="ECO:0000256" key="4">
    <source>
        <dbReference type="ARBA" id="ARBA00022989"/>
    </source>
</evidence>
<protein>
    <submittedName>
        <fullName evidence="7">Membrane protein</fullName>
    </submittedName>
</protein>
<gene>
    <name evidence="7" type="ORF">LF63_0105370</name>
</gene>
<evidence type="ECO:0000256" key="3">
    <source>
        <dbReference type="ARBA" id="ARBA00022692"/>
    </source>
</evidence>
<comment type="caution">
    <text evidence="7">The sequence shown here is derived from an EMBL/GenBank/DDBJ whole genome shotgun (WGS) entry which is preliminary data.</text>
</comment>
<dbReference type="EMBL" id="JROI01000010">
    <property type="protein sequence ID" value="KGI77844.1"/>
    <property type="molecule type" value="Genomic_DNA"/>
</dbReference>
<evidence type="ECO:0000313" key="7">
    <source>
        <dbReference type="EMBL" id="KGI77844.1"/>
    </source>
</evidence>
<name>A0A099CVP2_9GAMM</name>
<keyword evidence="4 6" id="KW-1133">Transmembrane helix</keyword>
<evidence type="ECO:0000256" key="5">
    <source>
        <dbReference type="ARBA" id="ARBA00023136"/>
    </source>
</evidence>
<dbReference type="Proteomes" id="UP000029708">
    <property type="component" value="Unassembled WGS sequence"/>
</dbReference>
<organism evidence="7 8">
    <name type="scientific">Oleiagrimonas soli</name>
    <dbReference type="NCBI Taxonomy" id="1543381"/>
    <lineage>
        <taxon>Bacteria</taxon>
        <taxon>Pseudomonadati</taxon>
        <taxon>Pseudomonadota</taxon>
        <taxon>Gammaproteobacteria</taxon>
        <taxon>Lysobacterales</taxon>
        <taxon>Rhodanobacteraceae</taxon>
        <taxon>Oleiagrimonas</taxon>
    </lineage>
</organism>
<feature type="transmembrane region" description="Helical" evidence="6">
    <location>
        <begin position="236"/>
        <end position="258"/>
    </location>
</feature>
<feature type="transmembrane region" description="Helical" evidence="6">
    <location>
        <begin position="12"/>
        <end position="30"/>
    </location>
</feature>
<dbReference type="GO" id="GO:0005886">
    <property type="term" value="C:plasma membrane"/>
    <property type="evidence" value="ECO:0007669"/>
    <property type="project" value="UniProtKB-SubCell"/>
</dbReference>
<proteinExistence type="predicted"/>
<reference evidence="7 8" key="1">
    <citation type="submission" date="2014-09" db="EMBL/GenBank/DDBJ databases">
        <title>Xanthomonadaceae 3.5X direct submission.</title>
        <authorList>
            <person name="Fang T."/>
            <person name="Wang H."/>
        </authorList>
    </citation>
    <scope>NUCLEOTIDE SEQUENCE [LARGE SCALE GENOMIC DNA]</scope>
    <source>
        <strain evidence="7 8">3.5X</strain>
    </source>
</reference>
<evidence type="ECO:0000256" key="1">
    <source>
        <dbReference type="ARBA" id="ARBA00004651"/>
    </source>
</evidence>
<keyword evidence="2" id="KW-1003">Cell membrane</keyword>
<keyword evidence="3 6" id="KW-0812">Transmembrane</keyword>
<feature type="transmembrane region" description="Helical" evidence="6">
    <location>
        <begin position="42"/>
        <end position="59"/>
    </location>
</feature>
<dbReference type="AlphaFoldDB" id="A0A099CVP2"/>
<feature type="transmembrane region" description="Helical" evidence="6">
    <location>
        <begin position="153"/>
        <end position="175"/>
    </location>
</feature>
<dbReference type="HOGENOM" id="CLU_054944_0_0_6"/>
<feature type="transmembrane region" description="Helical" evidence="6">
    <location>
        <begin position="187"/>
        <end position="210"/>
    </location>
</feature>
<dbReference type="RefSeq" id="WP_043100169.1">
    <property type="nucleotide sequence ID" value="NZ_JACHET010000001.1"/>
</dbReference>
<sequence>MSVLHWLEPWEFSPTVVVCCAIAALLYVRGARRRAPGFARQLAFWIGLGLIYVALHTYVDYYAEREFFIHRIQHLALHHLGPFLIALSAPGPVLRAGLPLRWRSRGLARMQASTAWHVLFDVLLNPWVASVLFFGVIYLWLWPSIHFVAMLDWRWYRVMNWSVTVDGLMFWWLVLDRRPSPPARLAPGVRVLIALAVAVPQILIGAMVTFARHDLYPIYDICGRAFPSISTMTSQLIGGLVLWIPSAMMSVIAALIALRNWMSLSARGRLPKRRVRGRVSR</sequence>
<dbReference type="Pfam" id="PF09678">
    <property type="entry name" value="Caa3_CtaG"/>
    <property type="match status" value="1"/>
</dbReference>
<keyword evidence="5 6" id="KW-0472">Membrane</keyword>
<accession>A0A099CVP2</accession>
<keyword evidence="8" id="KW-1185">Reference proteome</keyword>
<dbReference type="OrthoDB" id="9808789at2"/>
<feature type="transmembrane region" description="Helical" evidence="6">
    <location>
        <begin position="118"/>
        <end position="141"/>
    </location>
</feature>
<feature type="transmembrane region" description="Helical" evidence="6">
    <location>
        <begin position="79"/>
        <end position="98"/>
    </location>
</feature>
<evidence type="ECO:0000256" key="2">
    <source>
        <dbReference type="ARBA" id="ARBA00022475"/>
    </source>
</evidence>